<evidence type="ECO:0008006" key="4">
    <source>
        <dbReference type="Google" id="ProtNLM"/>
    </source>
</evidence>
<protein>
    <recommendedName>
        <fullName evidence="4">Proteolipid membrane potential modulator</fullName>
    </recommendedName>
</protein>
<evidence type="ECO:0000313" key="3">
    <source>
        <dbReference type="Proteomes" id="UP000600449"/>
    </source>
</evidence>
<keyword evidence="1" id="KW-0472">Membrane</keyword>
<reference evidence="2 3" key="1">
    <citation type="journal article" date="2014" name="Int. J. Syst. Evol. Microbiol.">
        <title>Complete genome sequence of Corynebacterium casei LMG S-19264T (=DSM 44701T), isolated from a smear-ripened cheese.</title>
        <authorList>
            <consortium name="US DOE Joint Genome Institute (JGI-PGF)"/>
            <person name="Walter F."/>
            <person name="Albersmeier A."/>
            <person name="Kalinowski J."/>
            <person name="Ruckert C."/>
        </authorList>
    </citation>
    <scope>NUCLEOTIDE SEQUENCE [LARGE SCALE GENOMIC DNA]</scope>
    <source>
        <strain evidence="2 3">CGMCC 1.9161</strain>
    </source>
</reference>
<keyword evidence="1" id="KW-1133">Transmembrane helix</keyword>
<organism evidence="2 3">
    <name type="scientific">Salinarimonas ramus</name>
    <dbReference type="NCBI Taxonomy" id="690164"/>
    <lineage>
        <taxon>Bacteria</taxon>
        <taxon>Pseudomonadati</taxon>
        <taxon>Pseudomonadota</taxon>
        <taxon>Alphaproteobacteria</taxon>
        <taxon>Hyphomicrobiales</taxon>
        <taxon>Salinarimonadaceae</taxon>
        <taxon>Salinarimonas</taxon>
    </lineage>
</organism>
<proteinExistence type="predicted"/>
<name>A0A917Q5S8_9HYPH</name>
<feature type="transmembrane region" description="Helical" evidence="1">
    <location>
        <begin position="24"/>
        <end position="46"/>
    </location>
</feature>
<dbReference type="RefSeq" id="WP_188910328.1">
    <property type="nucleotide sequence ID" value="NZ_BMMF01000003.1"/>
</dbReference>
<comment type="caution">
    <text evidence="2">The sequence shown here is derived from an EMBL/GenBank/DDBJ whole genome shotgun (WGS) entry which is preliminary data.</text>
</comment>
<evidence type="ECO:0000313" key="2">
    <source>
        <dbReference type="EMBL" id="GGK25721.1"/>
    </source>
</evidence>
<gene>
    <name evidence="2" type="ORF">GCM10011322_10320</name>
</gene>
<dbReference type="EMBL" id="BMMF01000003">
    <property type="protein sequence ID" value="GGK25721.1"/>
    <property type="molecule type" value="Genomic_DNA"/>
</dbReference>
<sequence>MLAFVVALVLPCVALAMMERWGAAVGALLLQATILGWPVATIWALLAQRAADETLRAPDDGIS</sequence>
<accession>A0A917Q5S8</accession>
<dbReference type="AlphaFoldDB" id="A0A917Q5S8"/>
<dbReference type="Proteomes" id="UP000600449">
    <property type="component" value="Unassembled WGS sequence"/>
</dbReference>
<keyword evidence="1" id="KW-0812">Transmembrane</keyword>
<keyword evidence="3" id="KW-1185">Reference proteome</keyword>
<evidence type="ECO:0000256" key="1">
    <source>
        <dbReference type="SAM" id="Phobius"/>
    </source>
</evidence>